<comment type="similarity">
    <text evidence="1">Belongs to the UPF0319 family.</text>
</comment>
<dbReference type="AlphaFoldDB" id="A0A2P8EIT4"/>
<keyword evidence="4" id="KW-1185">Reference proteome</keyword>
<dbReference type="Pfam" id="PF09829">
    <property type="entry name" value="DUF2057"/>
    <property type="match status" value="1"/>
</dbReference>
<dbReference type="InterPro" id="IPR018635">
    <property type="entry name" value="UPF0319"/>
</dbReference>
<dbReference type="EMBL" id="PYGI01000032">
    <property type="protein sequence ID" value="PSL09385.1"/>
    <property type="molecule type" value="Genomic_DNA"/>
</dbReference>
<comment type="caution">
    <text evidence="3">The sequence shown here is derived from an EMBL/GenBank/DDBJ whole genome shotgun (WGS) entry which is preliminary data.</text>
</comment>
<evidence type="ECO:0000256" key="1">
    <source>
        <dbReference type="ARBA" id="ARBA00008490"/>
    </source>
</evidence>
<evidence type="ECO:0000256" key="2">
    <source>
        <dbReference type="ARBA" id="ARBA00022729"/>
    </source>
</evidence>
<keyword evidence="2" id="KW-0732">Signal</keyword>
<proteinExistence type="inferred from homology"/>
<sequence>MPTLASADVILIPAPGVDIVAVNGVSVESNSFFSDTSRIQLDNGQHQIVAEYVAEIEESADDYLLEKSDTFVLLFNANDTTLNLSAPAISSQYALQTFNQGNQWQLTRTDGTPVEFTTGKLEKEGFQLGRDYEKELKRFNHTQAKAALPALATDTHSFQSSGASIHSSETGITDQKMAGEMLQFWYERADQNTRDKFKSWIKTSQ</sequence>
<gene>
    <name evidence="3" type="ORF">CLV44_1329</name>
</gene>
<dbReference type="Proteomes" id="UP000242133">
    <property type="component" value="Unassembled WGS sequence"/>
</dbReference>
<dbReference type="RefSeq" id="WP_211298177.1">
    <property type="nucleotide sequence ID" value="NZ_PYGI01000032.1"/>
</dbReference>
<protein>
    <submittedName>
        <fullName evidence="3">Uncharacterized protein</fullName>
    </submittedName>
</protein>
<accession>A0A2P8EIT4</accession>
<name>A0A2P8EIT4_9GAMM</name>
<dbReference type="PANTHER" id="PTHR38108">
    <property type="entry name" value="UPF0319 PROTEIN YCCT"/>
    <property type="match status" value="1"/>
</dbReference>
<evidence type="ECO:0000313" key="4">
    <source>
        <dbReference type="Proteomes" id="UP000242133"/>
    </source>
</evidence>
<evidence type="ECO:0000313" key="3">
    <source>
        <dbReference type="EMBL" id="PSL09385.1"/>
    </source>
</evidence>
<reference evidence="3 4" key="1">
    <citation type="submission" date="2018-03" db="EMBL/GenBank/DDBJ databases">
        <title>Genomic Encyclopedia of Archaeal and Bacterial Type Strains, Phase II (KMG-II): from individual species to whole genera.</title>
        <authorList>
            <person name="Goeker M."/>
        </authorList>
    </citation>
    <scope>NUCLEOTIDE SEQUENCE [LARGE SCALE GENOMIC DNA]</scope>
    <source>
        <strain evidence="3 4">DSM 17586</strain>
    </source>
</reference>
<organism evidence="3 4">
    <name type="scientific">Marinobacterium halophilum</name>
    <dbReference type="NCBI Taxonomy" id="267374"/>
    <lineage>
        <taxon>Bacteria</taxon>
        <taxon>Pseudomonadati</taxon>
        <taxon>Pseudomonadota</taxon>
        <taxon>Gammaproteobacteria</taxon>
        <taxon>Oceanospirillales</taxon>
        <taxon>Oceanospirillaceae</taxon>
        <taxon>Marinobacterium</taxon>
    </lineage>
</organism>
<dbReference type="PANTHER" id="PTHR38108:SF1">
    <property type="entry name" value="UPF0319 PROTEIN YCCT"/>
    <property type="match status" value="1"/>
</dbReference>